<feature type="transmembrane region" description="Helical" evidence="11">
    <location>
        <begin position="154"/>
        <end position="177"/>
    </location>
</feature>
<dbReference type="InterPro" id="IPR003660">
    <property type="entry name" value="HAMP_dom"/>
</dbReference>
<organism evidence="14 15">
    <name type="scientific">Herbaspirillum robiniae</name>
    <dbReference type="NCBI Taxonomy" id="2014887"/>
    <lineage>
        <taxon>Bacteria</taxon>
        <taxon>Pseudomonadati</taxon>
        <taxon>Pseudomonadota</taxon>
        <taxon>Betaproteobacteria</taxon>
        <taxon>Burkholderiales</taxon>
        <taxon>Oxalobacteraceae</taxon>
        <taxon>Herbaspirillum</taxon>
    </lineage>
</organism>
<dbReference type="GO" id="GO:0000155">
    <property type="term" value="F:phosphorelay sensor kinase activity"/>
    <property type="evidence" value="ECO:0007669"/>
    <property type="project" value="InterPro"/>
</dbReference>
<dbReference type="SUPFAM" id="SSF47384">
    <property type="entry name" value="Homodimeric domain of signal transducing histidine kinase"/>
    <property type="match status" value="1"/>
</dbReference>
<dbReference type="PRINTS" id="PR00344">
    <property type="entry name" value="BCTRLSENSOR"/>
</dbReference>
<keyword evidence="7 14" id="KW-0418">Kinase</keyword>
<keyword evidence="10 11" id="KW-0472">Membrane</keyword>
<feature type="domain" description="HAMP" evidence="13">
    <location>
        <begin position="179"/>
        <end position="232"/>
    </location>
</feature>
<dbReference type="InterPro" id="IPR036097">
    <property type="entry name" value="HisK_dim/P_sf"/>
</dbReference>
<dbReference type="SUPFAM" id="SSF55874">
    <property type="entry name" value="ATPase domain of HSP90 chaperone/DNA topoisomerase II/histidine kinase"/>
    <property type="match status" value="1"/>
</dbReference>
<dbReference type="InterPro" id="IPR050428">
    <property type="entry name" value="TCS_sensor_his_kinase"/>
</dbReference>
<keyword evidence="8 11" id="KW-1133">Transmembrane helix</keyword>
<dbReference type="PANTHER" id="PTHR45436:SF8">
    <property type="entry name" value="HISTIDINE KINASE"/>
    <property type="match status" value="1"/>
</dbReference>
<dbReference type="Pfam" id="PF00512">
    <property type="entry name" value="HisKA"/>
    <property type="match status" value="1"/>
</dbReference>
<dbReference type="PROSITE" id="PS50109">
    <property type="entry name" value="HIS_KIN"/>
    <property type="match status" value="1"/>
</dbReference>
<dbReference type="Proteomes" id="UP000197596">
    <property type="component" value="Unassembled WGS sequence"/>
</dbReference>
<comment type="subcellular location">
    <subcellularLocation>
        <location evidence="2">Membrane</location>
    </subcellularLocation>
</comment>
<protein>
    <recommendedName>
        <fullName evidence="3">histidine kinase</fullName>
        <ecNumber evidence="3">2.7.13.3</ecNumber>
    </recommendedName>
</protein>
<dbReference type="Gene3D" id="6.10.340.10">
    <property type="match status" value="1"/>
</dbReference>
<evidence type="ECO:0000256" key="1">
    <source>
        <dbReference type="ARBA" id="ARBA00000085"/>
    </source>
</evidence>
<dbReference type="Gene3D" id="1.10.287.130">
    <property type="match status" value="1"/>
</dbReference>
<dbReference type="Gene3D" id="3.30.565.10">
    <property type="entry name" value="Histidine kinase-like ATPase, C-terminal domain"/>
    <property type="match status" value="1"/>
</dbReference>
<evidence type="ECO:0000313" key="15">
    <source>
        <dbReference type="Proteomes" id="UP000197596"/>
    </source>
</evidence>
<keyword evidence="9" id="KW-0902">Two-component regulatory system</keyword>
<keyword evidence="4" id="KW-0597">Phosphoprotein</keyword>
<evidence type="ECO:0000256" key="5">
    <source>
        <dbReference type="ARBA" id="ARBA00022679"/>
    </source>
</evidence>
<reference evidence="14 15" key="1">
    <citation type="submission" date="2017-06" db="EMBL/GenBank/DDBJ databases">
        <title>Herbaspirillum phytohormonus sp. nov., isolated from the root nodule of Robinia pseudoacacia in lead-zinc mine.</title>
        <authorList>
            <person name="Fan M."/>
            <person name="Lin Y."/>
        </authorList>
    </citation>
    <scope>NUCLEOTIDE SEQUENCE [LARGE SCALE GENOMIC DNA]</scope>
    <source>
        <strain evidence="14 15">HZ10</strain>
    </source>
</reference>
<keyword evidence="5" id="KW-0808">Transferase</keyword>
<dbReference type="SMART" id="SM00304">
    <property type="entry name" value="HAMP"/>
    <property type="match status" value="1"/>
</dbReference>
<dbReference type="InterPro" id="IPR005467">
    <property type="entry name" value="His_kinase_dom"/>
</dbReference>
<evidence type="ECO:0000256" key="4">
    <source>
        <dbReference type="ARBA" id="ARBA00022553"/>
    </source>
</evidence>
<dbReference type="CDD" id="cd00075">
    <property type="entry name" value="HATPase"/>
    <property type="match status" value="1"/>
</dbReference>
<dbReference type="GO" id="GO:0005886">
    <property type="term" value="C:plasma membrane"/>
    <property type="evidence" value="ECO:0007669"/>
    <property type="project" value="TreeGrafter"/>
</dbReference>
<evidence type="ECO:0000256" key="7">
    <source>
        <dbReference type="ARBA" id="ARBA00022777"/>
    </source>
</evidence>
<dbReference type="InterPro" id="IPR036890">
    <property type="entry name" value="HATPase_C_sf"/>
</dbReference>
<gene>
    <name evidence="14" type="ORF">CEJ42_18775</name>
</gene>
<evidence type="ECO:0000259" key="13">
    <source>
        <dbReference type="PROSITE" id="PS50885"/>
    </source>
</evidence>
<evidence type="ECO:0000256" key="3">
    <source>
        <dbReference type="ARBA" id="ARBA00012438"/>
    </source>
</evidence>
<name>A0A246WMN1_9BURK</name>
<dbReference type="Pfam" id="PF02518">
    <property type="entry name" value="HATPase_c"/>
    <property type="match status" value="1"/>
</dbReference>
<dbReference type="PROSITE" id="PS50885">
    <property type="entry name" value="HAMP"/>
    <property type="match status" value="1"/>
</dbReference>
<feature type="domain" description="Histidine kinase" evidence="12">
    <location>
        <begin position="240"/>
        <end position="454"/>
    </location>
</feature>
<dbReference type="EC" id="2.7.13.3" evidence="3"/>
<evidence type="ECO:0000256" key="8">
    <source>
        <dbReference type="ARBA" id="ARBA00022989"/>
    </source>
</evidence>
<keyword evidence="6 11" id="KW-0812">Transmembrane</keyword>
<dbReference type="CDD" id="cd00082">
    <property type="entry name" value="HisKA"/>
    <property type="match status" value="1"/>
</dbReference>
<evidence type="ECO:0000256" key="6">
    <source>
        <dbReference type="ARBA" id="ARBA00022692"/>
    </source>
</evidence>
<dbReference type="SMART" id="SM00388">
    <property type="entry name" value="HisKA"/>
    <property type="match status" value="1"/>
</dbReference>
<evidence type="ECO:0000256" key="2">
    <source>
        <dbReference type="ARBA" id="ARBA00004370"/>
    </source>
</evidence>
<proteinExistence type="predicted"/>
<dbReference type="SMART" id="SM00387">
    <property type="entry name" value="HATPase_c"/>
    <property type="match status" value="1"/>
</dbReference>
<evidence type="ECO:0000313" key="14">
    <source>
        <dbReference type="EMBL" id="OWY27606.1"/>
    </source>
</evidence>
<comment type="caution">
    <text evidence="14">The sequence shown here is derived from an EMBL/GenBank/DDBJ whole genome shotgun (WGS) entry which is preliminary data.</text>
</comment>
<evidence type="ECO:0000259" key="12">
    <source>
        <dbReference type="PROSITE" id="PS50109"/>
    </source>
</evidence>
<evidence type="ECO:0000256" key="10">
    <source>
        <dbReference type="ARBA" id="ARBA00023136"/>
    </source>
</evidence>
<sequence>MADLFRFSARTVSACYVLFSLLVLVSFATPLGYAWREYVEEDRLRILHADSSRLESVFNERGIAGLQQAIATQVGPRVNGAEDIIYLEDASHRRLAGNLSSWPPDVRPGSGEGRYSIDVDGKATRILARHLVLDRRYQLLVAQDIDKYRLLENLFLYGLGSAAAVIILLGAAGGLVVRRSLLAKVKDINSAASAIMQGDFSHRLPYRGGEDELAILVATENRMLAQIEQLMEGVRNVSNAIAHDLRTPLAELRSRLEELSLTRPDRERTYAEIEGAIGDVDRVIAIFNALLRLAEIDTGARRSGFVPTDVATIVDDVAEFYLPLAESRQRALSAGGQRPLFLRGDPLLLTQAIGNLVDNALKYSPEGGQVEVTCGRRTDGTICVEVVDNGPGIPAHELPKVQERFYRCDASRGTPGMGLGLSVVASVARLHGGRLVLHNLNPGLKAELLLPIAIVKEV</sequence>
<dbReference type="EMBL" id="NJGU01000010">
    <property type="protein sequence ID" value="OWY27606.1"/>
    <property type="molecule type" value="Genomic_DNA"/>
</dbReference>
<dbReference type="SUPFAM" id="SSF158472">
    <property type="entry name" value="HAMP domain-like"/>
    <property type="match status" value="1"/>
</dbReference>
<dbReference type="RefSeq" id="WP_088752115.1">
    <property type="nucleotide sequence ID" value="NZ_NJGU01000010.1"/>
</dbReference>
<evidence type="ECO:0000256" key="11">
    <source>
        <dbReference type="SAM" id="Phobius"/>
    </source>
</evidence>
<dbReference type="PANTHER" id="PTHR45436">
    <property type="entry name" value="SENSOR HISTIDINE KINASE YKOH"/>
    <property type="match status" value="1"/>
</dbReference>
<accession>A0A246WMN1</accession>
<dbReference type="InterPro" id="IPR003661">
    <property type="entry name" value="HisK_dim/P_dom"/>
</dbReference>
<dbReference type="InterPro" id="IPR003594">
    <property type="entry name" value="HATPase_dom"/>
</dbReference>
<dbReference type="CDD" id="cd06225">
    <property type="entry name" value="HAMP"/>
    <property type="match status" value="1"/>
</dbReference>
<evidence type="ECO:0000256" key="9">
    <source>
        <dbReference type="ARBA" id="ARBA00023012"/>
    </source>
</evidence>
<feature type="transmembrane region" description="Helical" evidence="11">
    <location>
        <begin position="12"/>
        <end position="35"/>
    </location>
</feature>
<dbReference type="InterPro" id="IPR004358">
    <property type="entry name" value="Sig_transdc_His_kin-like_C"/>
</dbReference>
<dbReference type="Pfam" id="PF00672">
    <property type="entry name" value="HAMP"/>
    <property type="match status" value="1"/>
</dbReference>
<comment type="catalytic activity">
    <reaction evidence="1">
        <text>ATP + protein L-histidine = ADP + protein N-phospho-L-histidine.</text>
        <dbReference type="EC" id="2.7.13.3"/>
    </reaction>
</comment>
<dbReference type="AlphaFoldDB" id="A0A246WMN1"/>